<feature type="modified residue" description="4-aspartylphosphate" evidence="9">
    <location>
        <position position="1192"/>
    </location>
</feature>
<dbReference type="CDD" id="cd16922">
    <property type="entry name" value="HATPase_EvgS-ArcB-TorS-like"/>
    <property type="match status" value="1"/>
</dbReference>
<dbReference type="PRINTS" id="PR00344">
    <property type="entry name" value="BCTRLSENSOR"/>
</dbReference>
<keyword evidence="7" id="KW-0067">ATP-binding</keyword>
<evidence type="ECO:0000256" key="2">
    <source>
        <dbReference type="ARBA" id="ARBA00012438"/>
    </source>
</evidence>
<gene>
    <name evidence="16" type="ORF">BCR36DRAFT_371332</name>
</gene>
<feature type="transmembrane region" description="Helical" evidence="12">
    <location>
        <begin position="142"/>
        <end position="163"/>
    </location>
</feature>
<feature type="compositionally biased region" description="Low complexity" evidence="11">
    <location>
        <begin position="1400"/>
        <end position="1417"/>
    </location>
</feature>
<feature type="compositionally biased region" description="Polar residues" evidence="11">
    <location>
        <begin position="1314"/>
        <end position="1325"/>
    </location>
</feature>
<dbReference type="PANTHER" id="PTHR45339:SF1">
    <property type="entry name" value="HYBRID SIGNAL TRANSDUCTION HISTIDINE KINASE J"/>
    <property type="match status" value="1"/>
</dbReference>
<evidence type="ECO:0000256" key="1">
    <source>
        <dbReference type="ARBA" id="ARBA00000085"/>
    </source>
</evidence>
<feature type="compositionally biased region" description="Low complexity" evidence="11">
    <location>
        <begin position="1335"/>
        <end position="1347"/>
    </location>
</feature>
<keyword evidence="5" id="KW-0547">Nucleotide-binding</keyword>
<organism evidence="16 17">
    <name type="scientific">Piromyces finnis</name>
    <dbReference type="NCBI Taxonomy" id="1754191"/>
    <lineage>
        <taxon>Eukaryota</taxon>
        <taxon>Fungi</taxon>
        <taxon>Fungi incertae sedis</taxon>
        <taxon>Chytridiomycota</taxon>
        <taxon>Chytridiomycota incertae sedis</taxon>
        <taxon>Neocallimastigomycetes</taxon>
        <taxon>Neocallimastigales</taxon>
        <taxon>Neocallimastigaceae</taxon>
        <taxon>Piromyces</taxon>
    </lineage>
</organism>
<name>A0A1Y1V617_9FUNG</name>
<dbReference type="Proteomes" id="UP000193719">
    <property type="component" value="Unassembled WGS sequence"/>
</dbReference>
<dbReference type="PANTHER" id="PTHR45339">
    <property type="entry name" value="HYBRID SIGNAL TRANSDUCTION HISTIDINE KINASE J"/>
    <property type="match status" value="1"/>
</dbReference>
<dbReference type="Pfam" id="PF00512">
    <property type="entry name" value="HisKA"/>
    <property type="match status" value="1"/>
</dbReference>
<dbReference type="STRING" id="1754191.A0A1Y1V617"/>
<dbReference type="InterPro" id="IPR001789">
    <property type="entry name" value="Sig_transdc_resp-reg_receiver"/>
</dbReference>
<proteinExistence type="predicted"/>
<dbReference type="Gene3D" id="3.30.565.10">
    <property type="entry name" value="Histidine kinase-like ATPase, C-terminal domain"/>
    <property type="match status" value="2"/>
</dbReference>
<keyword evidence="10" id="KW-0175">Coiled coil</keyword>
<feature type="region of interest" description="Disordered" evidence="11">
    <location>
        <begin position="1377"/>
        <end position="1423"/>
    </location>
</feature>
<dbReference type="SUPFAM" id="SSF52172">
    <property type="entry name" value="CheY-like"/>
    <property type="match status" value="1"/>
</dbReference>
<dbReference type="Gene3D" id="1.10.287.130">
    <property type="match status" value="1"/>
</dbReference>
<dbReference type="InterPro" id="IPR003661">
    <property type="entry name" value="HisK_dim/P_dom"/>
</dbReference>
<keyword evidence="17" id="KW-1185">Reference proteome</keyword>
<dbReference type="GO" id="GO:0000155">
    <property type="term" value="F:phosphorelay sensor kinase activity"/>
    <property type="evidence" value="ECO:0007669"/>
    <property type="project" value="InterPro"/>
</dbReference>
<feature type="coiled-coil region" evidence="10">
    <location>
        <begin position="493"/>
        <end position="537"/>
    </location>
</feature>
<dbReference type="Pfam" id="PF07714">
    <property type="entry name" value="PK_Tyr_Ser-Thr"/>
    <property type="match status" value="1"/>
</dbReference>
<feature type="transmembrane region" description="Helical" evidence="12">
    <location>
        <begin position="237"/>
        <end position="258"/>
    </location>
</feature>
<dbReference type="InterPro" id="IPR003594">
    <property type="entry name" value="HATPase_dom"/>
</dbReference>
<dbReference type="Pfam" id="PF00072">
    <property type="entry name" value="Response_reg"/>
    <property type="match status" value="1"/>
</dbReference>
<dbReference type="SUPFAM" id="SSF56112">
    <property type="entry name" value="Protein kinase-like (PK-like)"/>
    <property type="match status" value="1"/>
</dbReference>
<evidence type="ECO:0000256" key="3">
    <source>
        <dbReference type="ARBA" id="ARBA00022553"/>
    </source>
</evidence>
<dbReference type="EMBL" id="MCFH01000028">
    <property type="protein sequence ID" value="ORX48080.1"/>
    <property type="molecule type" value="Genomic_DNA"/>
</dbReference>
<evidence type="ECO:0000259" key="14">
    <source>
        <dbReference type="PROSITE" id="PS50109"/>
    </source>
</evidence>
<dbReference type="InterPro" id="IPR005467">
    <property type="entry name" value="His_kinase_dom"/>
</dbReference>
<feature type="region of interest" description="Disordered" evidence="11">
    <location>
        <begin position="1263"/>
        <end position="1287"/>
    </location>
</feature>
<evidence type="ECO:0000256" key="7">
    <source>
        <dbReference type="ARBA" id="ARBA00022840"/>
    </source>
</evidence>
<evidence type="ECO:0000256" key="10">
    <source>
        <dbReference type="SAM" id="Coils"/>
    </source>
</evidence>
<evidence type="ECO:0000313" key="16">
    <source>
        <dbReference type="EMBL" id="ORX48080.1"/>
    </source>
</evidence>
<dbReference type="SMART" id="SM00448">
    <property type="entry name" value="REC"/>
    <property type="match status" value="1"/>
</dbReference>
<dbReference type="SUPFAM" id="SSF47384">
    <property type="entry name" value="Homodimeric domain of signal transducing histidine kinase"/>
    <property type="match status" value="1"/>
</dbReference>
<feature type="domain" description="Histidine kinase" evidence="14">
    <location>
        <begin position="544"/>
        <end position="965"/>
    </location>
</feature>
<dbReference type="Gene3D" id="3.40.50.2300">
    <property type="match status" value="2"/>
</dbReference>
<dbReference type="EC" id="2.7.13.3" evidence="2"/>
<dbReference type="PROSITE" id="PS50109">
    <property type="entry name" value="HIS_KIN"/>
    <property type="match status" value="1"/>
</dbReference>
<dbReference type="InterPro" id="IPR000719">
    <property type="entry name" value="Prot_kinase_dom"/>
</dbReference>
<dbReference type="CDD" id="cd17546">
    <property type="entry name" value="REC_hyHK_CKI1_RcsC-like"/>
    <property type="match status" value="1"/>
</dbReference>
<dbReference type="PROSITE" id="PS50011">
    <property type="entry name" value="PROTEIN_KINASE_DOM"/>
    <property type="match status" value="1"/>
</dbReference>
<evidence type="ECO:0000256" key="6">
    <source>
        <dbReference type="ARBA" id="ARBA00022777"/>
    </source>
</evidence>
<accession>A0A1Y1V617</accession>
<feature type="compositionally biased region" description="Basic and acidic residues" evidence="11">
    <location>
        <begin position="1264"/>
        <end position="1278"/>
    </location>
</feature>
<dbReference type="InterPro" id="IPR036097">
    <property type="entry name" value="HisK_dim/P_sf"/>
</dbReference>
<dbReference type="GO" id="GO:0005524">
    <property type="term" value="F:ATP binding"/>
    <property type="evidence" value="ECO:0007669"/>
    <property type="project" value="UniProtKB-KW"/>
</dbReference>
<comment type="caution">
    <text evidence="16">The sequence shown here is derived from an EMBL/GenBank/DDBJ whole genome shotgun (WGS) entry which is preliminary data.</text>
</comment>
<evidence type="ECO:0000256" key="9">
    <source>
        <dbReference type="PROSITE-ProRule" id="PRU00169"/>
    </source>
</evidence>
<evidence type="ECO:0000259" key="15">
    <source>
        <dbReference type="PROSITE" id="PS50110"/>
    </source>
</evidence>
<dbReference type="Gene3D" id="1.10.510.10">
    <property type="entry name" value="Transferase(Phosphotransferase) domain 1"/>
    <property type="match status" value="1"/>
</dbReference>
<dbReference type="InterPro" id="IPR036890">
    <property type="entry name" value="HATPase_C_sf"/>
</dbReference>
<feature type="region of interest" description="Disordered" evidence="11">
    <location>
        <begin position="1313"/>
        <end position="1347"/>
    </location>
</feature>
<dbReference type="CDD" id="cd00082">
    <property type="entry name" value="HisKA"/>
    <property type="match status" value="1"/>
</dbReference>
<dbReference type="FunFam" id="1.10.287.130:FF:000002">
    <property type="entry name" value="Two-component osmosensing histidine kinase"/>
    <property type="match status" value="1"/>
</dbReference>
<feature type="domain" description="Protein kinase" evidence="13">
    <location>
        <begin position="160"/>
        <end position="461"/>
    </location>
</feature>
<protein>
    <recommendedName>
        <fullName evidence="2">histidine kinase</fullName>
        <ecNumber evidence="2">2.7.13.3</ecNumber>
    </recommendedName>
</protein>
<evidence type="ECO:0000256" key="4">
    <source>
        <dbReference type="ARBA" id="ARBA00022679"/>
    </source>
</evidence>
<sequence length="1496" mass="169827">MDNYIEIKYRNQQIVSLGHYDKFNITNEEDLNKNGIIFQPSLSIESQNSDYKQSIKEGIDAINEISDNDLFKFIGIKNDLKNTLFGKEKIEDMKKSIIKDSKESIDYKDSEPKCEKICKNGKSNENCICECTFMYFGENCDYNGYIIFISFLVVLLPIIYVLYKSKGKWQRKKGWLWDVDYEELVTDTPWQYTRTGMIGYRNGLQVFVKQIKSRKITLSQGMREEIYELRELRHPNLIHFVGICYVLDGIGLITEYVGKGSLMEILAHQDHKLEFQFKYSLISDLIKGMQYLHQSKIGYHGLLTSRKCLISSRWELKITDFGLREVKETIRSANDYDEIENGDSYYDLLWTAPECIHIDGDAYQVVGYQKGDIYSIGIILNEIMTRQLPFSDMDYNPKDIIKNIVCNSTLRPTMQVLNGEEEGIQDMNKIICECWAEDPDDRPAMSTLAMMVRDINPKQFNSVADKMVEMLESYGDHMEDLVKQRTAELEFEKNKTSQLLKEMQVRNIELQDQIEYRKKIEIDLKAAKEAAEGATEMKSKFLANMSHEIRTPMNSVLGFATLLKETNLSSLQKDYVETIISSGEFLLGILNNILDYLKIESQKMILESRPVNIISTIESCLLIIAPKTLENEISLYYEISDDCPDTIIGDPTRINQVLLNLANNAVKFTKEGEIKITVESRPINVFEIIHQNVLQLQQQNQLKLLNKTNNYSNPINIQNKYFGNKLAENSSNPFLNQLPPNNASLHQGNIYNANNDNTTQSILSTQIQPQALLPPQQASINSKSMIKSNSQSNLLASATVVQEQSQNNLLLQDSLNNPNLIQNPVISNTASLNNGNTTIYTPTVMNNSLPPIQLSSHVEQDTKANDLLASMLEKDHLKSSKDLGTAYELKFTVADTGIGISEEKMDRLFIPFSQVDSSTTRQYGGTGLGLAISKEISELMGGRIWVEGGKNKKGTKFSFTIKVYGAKSAQPSKKQFEGLENRNIAILHSKEYIDNTITKLFTKWNTQFKVFETPDQLIEGIKYQRMNMSKDTKPIDSIIVDMDKNGFEFLDKFSSYPENSILFEIPVLFIMKQGSMEESKKKLKTIHFKRTDILIKPFKQTKLFKSVLDLKSIQASASFTDLLGGMNPVVKKVNSLDYSGLSVLVADDNIINQNVLKRMLDSYLKITADTANNGLEVLEALKKKNYDLIFMDFHMPLMDGLKATGKIRQLYPLSPIKIVAVTAAALPGDKEQCLESGMDDYITKPIKKDDLCKMIQRLWPDNQPKQKEEEVIDVKSPSEEPSTSNPLFSKGRISFLESVKTLNTIKKNIPSEMESISENTSTTDIDSNKRTSIHSLNNKSNSNSKRSSIVLTGRTSSFSSNNIFEGKKTNSLKRFSISHHPSSSQSFMPGSPPLIENNRRNSSSLKQLSKSNNSLSSPTKGKSMMINKGNSLTLSHSSSSIINNNVTFIKKNTPEENNKRNSNQYLIDLFDDYIAEEFDETDKISKNPLIKKNKEN</sequence>
<keyword evidence="8" id="KW-0902">Two-component regulatory system</keyword>
<feature type="domain" description="Response regulatory" evidence="15">
    <location>
        <begin position="1142"/>
        <end position="1259"/>
    </location>
</feature>
<dbReference type="InterPro" id="IPR011009">
    <property type="entry name" value="Kinase-like_dom_sf"/>
</dbReference>
<dbReference type="InterPro" id="IPR011006">
    <property type="entry name" value="CheY-like_superfamily"/>
</dbReference>
<keyword evidence="12" id="KW-0812">Transmembrane</keyword>
<keyword evidence="12" id="KW-0472">Membrane</keyword>
<dbReference type="SMART" id="SM00387">
    <property type="entry name" value="HATPase_c"/>
    <property type="match status" value="1"/>
</dbReference>
<keyword evidence="12" id="KW-1133">Transmembrane helix</keyword>
<dbReference type="PROSITE" id="PS50110">
    <property type="entry name" value="RESPONSE_REGULATORY"/>
    <property type="match status" value="1"/>
</dbReference>
<keyword evidence="3 9" id="KW-0597">Phosphoprotein</keyword>
<dbReference type="Pfam" id="PF02518">
    <property type="entry name" value="HATPase_c"/>
    <property type="match status" value="1"/>
</dbReference>
<evidence type="ECO:0000313" key="17">
    <source>
        <dbReference type="Proteomes" id="UP000193719"/>
    </source>
</evidence>
<evidence type="ECO:0000259" key="13">
    <source>
        <dbReference type="PROSITE" id="PS50011"/>
    </source>
</evidence>
<evidence type="ECO:0000256" key="12">
    <source>
        <dbReference type="SAM" id="Phobius"/>
    </source>
</evidence>
<dbReference type="SMART" id="SM00388">
    <property type="entry name" value="HisKA"/>
    <property type="match status" value="1"/>
</dbReference>
<evidence type="ECO:0000256" key="8">
    <source>
        <dbReference type="ARBA" id="ARBA00023012"/>
    </source>
</evidence>
<evidence type="ECO:0000256" key="5">
    <source>
        <dbReference type="ARBA" id="ARBA00022741"/>
    </source>
</evidence>
<comment type="catalytic activity">
    <reaction evidence="1">
        <text>ATP + protein L-histidine = ADP + protein N-phospho-L-histidine.</text>
        <dbReference type="EC" id="2.7.13.3"/>
    </reaction>
</comment>
<dbReference type="SUPFAM" id="SSF55874">
    <property type="entry name" value="ATPase domain of HSP90 chaperone/DNA topoisomerase II/histidine kinase"/>
    <property type="match status" value="2"/>
</dbReference>
<dbReference type="OrthoDB" id="10266508at2759"/>
<keyword evidence="6" id="KW-0418">Kinase</keyword>
<dbReference type="InterPro" id="IPR001245">
    <property type="entry name" value="Ser-Thr/Tyr_kinase_cat_dom"/>
</dbReference>
<reference evidence="16 17" key="2">
    <citation type="submission" date="2016-08" db="EMBL/GenBank/DDBJ databases">
        <title>Pervasive Adenine N6-methylation of Active Genes in Fungi.</title>
        <authorList>
            <consortium name="DOE Joint Genome Institute"/>
            <person name="Mondo S.J."/>
            <person name="Dannebaum R.O."/>
            <person name="Kuo R.C."/>
            <person name="Labutti K."/>
            <person name="Haridas S."/>
            <person name="Kuo A."/>
            <person name="Salamov A."/>
            <person name="Ahrendt S.R."/>
            <person name="Lipzen A."/>
            <person name="Sullivan W."/>
            <person name="Andreopoulos W.B."/>
            <person name="Clum A."/>
            <person name="Lindquist E."/>
            <person name="Daum C."/>
            <person name="Ramamoorthy G.K."/>
            <person name="Gryganskyi A."/>
            <person name="Culley D."/>
            <person name="Magnuson J.K."/>
            <person name="James T.Y."/>
            <person name="O'Malley M.A."/>
            <person name="Stajich J.E."/>
            <person name="Spatafora J.W."/>
            <person name="Visel A."/>
            <person name="Grigoriev I.V."/>
        </authorList>
    </citation>
    <scope>NUCLEOTIDE SEQUENCE [LARGE SCALE GENOMIC DNA]</scope>
    <source>
        <strain evidence="17">finn</strain>
    </source>
</reference>
<reference evidence="16 17" key="1">
    <citation type="submission" date="2016-08" db="EMBL/GenBank/DDBJ databases">
        <title>Genomes of anaerobic fungi encode conserved fungal cellulosomes for biomass hydrolysis.</title>
        <authorList>
            <consortium name="DOE Joint Genome Institute"/>
            <person name="Haitjema C.H."/>
            <person name="Gilmore S.P."/>
            <person name="Henske J.K."/>
            <person name="Solomon K.V."/>
            <person name="De Groot R."/>
            <person name="Kuo A."/>
            <person name="Mondo S.J."/>
            <person name="Salamov A.A."/>
            <person name="Labutti K."/>
            <person name="Zhao Z."/>
            <person name="Chiniquy J."/>
            <person name="Barry K."/>
            <person name="Brewer H.M."/>
            <person name="Purvine S.O."/>
            <person name="Wright A.T."/>
            <person name="Boxma B."/>
            <person name="Van Alen T."/>
            <person name="Hackstein J.H."/>
            <person name="Baker S.E."/>
            <person name="Grigoriev I.V."/>
            <person name="O'Malley M.A."/>
        </authorList>
    </citation>
    <scope>NUCLEOTIDE SEQUENCE [LARGE SCALE GENOMIC DNA]</scope>
    <source>
        <strain evidence="17">finn</strain>
    </source>
</reference>
<dbReference type="InterPro" id="IPR004358">
    <property type="entry name" value="Sig_transdc_His_kin-like_C"/>
</dbReference>
<keyword evidence="4" id="KW-0808">Transferase</keyword>
<evidence type="ECO:0000256" key="11">
    <source>
        <dbReference type="SAM" id="MobiDB-lite"/>
    </source>
</evidence>